<proteinExistence type="evidence at protein level"/>
<dbReference type="AGR" id="MGI:2176230"/>
<dbReference type="MGI" id="MGI:2176230">
    <property type="gene designation" value="Apobr"/>
</dbReference>
<dbReference type="Antibodypedia" id="26469">
    <property type="antibodies" value="240 antibodies from 22 providers"/>
</dbReference>
<protein>
    <submittedName>
        <fullName evidence="2">Apolipoprotein B receptor</fullName>
    </submittedName>
</protein>
<dbReference type="PANTHER" id="PTHR15964:SF0">
    <property type="entry name" value="APOLIPOPROTEIN B RECEPTOR"/>
    <property type="match status" value="1"/>
</dbReference>
<evidence type="ECO:0000313" key="3">
    <source>
        <dbReference type="MGI" id="MGI:2176230"/>
    </source>
</evidence>
<feature type="region of interest" description="Disordered" evidence="1">
    <location>
        <begin position="39"/>
        <end position="59"/>
    </location>
</feature>
<evidence type="ECO:0000313" key="4">
    <source>
        <dbReference type="Proteomes" id="UP000000589"/>
    </source>
</evidence>
<keyword evidence="4" id="KW-1185">Reference proteome</keyword>
<organism evidence="2 4">
    <name type="scientific">Mus musculus</name>
    <name type="common">Mouse</name>
    <dbReference type="NCBI Taxonomy" id="10090"/>
    <lineage>
        <taxon>Eukaryota</taxon>
        <taxon>Metazoa</taxon>
        <taxon>Chordata</taxon>
        <taxon>Craniata</taxon>
        <taxon>Vertebrata</taxon>
        <taxon>Euteleostomi</taxon>
        <taxon>Mammalia</taxon>
        <taxon>Eutheria</taxon>
        <taxon>Euarchontoglires</taxon>
        <taxon>Glires</taxon>
        <taxon>Rodentia</taxon>
        <taxon>Myomorpha</taxon>
        <taxon>Muroidea</taxon>
        <taxon>Muridae</taxon>
        <taxon>Murinae</taxon>
        <taxon>Mus</taxon>
        <taxon>Mus</taxon>
    </lineage>
</organism>
<gene>
    <name evidence="2 3" type="primary">Apobr</name>
</gene>
<dbReference type="VEuPathDB" id="HostDB:ENSMUSG00000042759"/>
<accession>A0A0U1RNM5</accession>
<evidence type="ECO:0000256" key="1">
    <source>
        <dbReference type="SAM" id="MobiDB-lite"/>
    </source>
</evidence>
<dbReference type="InterPro" id="IPR026158">
    <property type="entry name" value="ApolipoprotB_rcpt"/>
</dbReference>
<dbReference type="Ensembl" id="ENSMUST00000131860.2">
    <property type="protein sequence ID" value="ENSMUSP00000145626.2"/>
    <property type="gene ID" value="ENSMUSG00000042759.13"/>
</dbReference>
<dbReference type="AlphaFoldDB" id="A0A0U1RNM5"/>
<dbReference type="GO" id="GO:0030228">
    <property type="term" value="F:lipoprotein particle receptor activity"/>
    <property type="evidence" value="ECO:0007669"/>
    <property type="project" value="InterPro"/>
</dbReference>
<dbReference type="SMR" id="A0A0U1RNM5"/>
<dbReference type="ProteomicsDB" id="344980"/>
<dbReference type="Proteomes" id="UP000000589">
    <property type="component" value="Chromosome 7"/>
</dbReference>
<evidence type="ECO:0007829" key="5">
    <source>
        <dbReference type="PeptideAtlas" id="A0A0U1RNM5"/>
    </source>
</evidence>
<dbReference type="GO" id="GO:0006869">
    <property type="term" value="P:lipid transport"/>
    <property type="evidence" value="ECO:0007669"/>
    <property type="project" value="InterPro"/>
</dbReference>
<reference evidence="2 4" key="2">
    <citation type="journal article" date="2011" name="PLoS Biol.">
        <title>Modernizing reference genome assemblies.</title>
        <authorList>
            <person name="Church D.M."/>
            <person name="Schneider V.A."/>
            <person name="Graves T."/>
            <person name="Auger K."/>
            <person name="Cunningham F."/>
            <person name="Bouk N."/>
            <person name="Chen H.C."/>
            <person name="Agarwala R."/>
            <person name="McLaren W.M."/>
            <person name="Ritchie G.R."/>
            <person name="Albracht D."/>
            <person name="Kremitzki M."/>
            <person name="Rock S."/>
            <person name="Kotkiewicz H."/>
            <person name="Kremitzki C."/>
            <person name="Wollam A."/>
            <person name="Trani L."/>
            <person name="Fulton L."/>
            <person name="Fulton R."/>
            <person name="Matthews L."/>
            <person name="Whitehead S."/>
            <person name="Chow W."/>
            <person name="Torrance J."/>
            <person name="Dunn M."/>
            <person name="Harden G."/>
            <person name="Threadgold G."/>
            <person name="Wood J."/>
            <person name="Collins J."/>
            <person name="Heath P."/>
            <person name="Griffiths G."/>
            <person name="Pelan S."/>
            <person name="Grafham D."/>
            <person name="Eichler E.E."/>
            <person name="Weinstock G."/>
            <person name="Mardis E.R."/>
            <person name="Wilson R.K."/>
            <person name="Howe K."/>
            <person name="Flicek P."/>
            <person name="Hubbard T."/>
        </authorList>
    </citation>
    <scope>NUCLEOTIDE SEQUENCE [LARGE SCALE GENOMIC DNA]</scope>
    <source>
        <strain evidence="2 4">C57BL/6J</strain>
    </source>
</reference>
<reference evidence="2 4" key="1">
    <citation type="journal article" date="2009" name="PLoS Biol.">
        <title>Lineage-specific biology revealed by a finished genome assembly of the mouse.</title>
        <authorList>
            <consortium name="Mouse Genome Sequencing Consortium"/>
            <person name="Church D.M."/>
            <person name="Goodstadt L."/>
            <person name="Hillier L.W."/>
            <person name="Zody M.C."/>
            <person name="Goldstein S."/>
            <person name="She X."/>
            <person name="Bult C.J."/>
            <person name="Agarwala R."/>
            <person name="Cherry J.L."/>
            <person name="DiCuccio M."/>
            <person name="Hlavina W."/>
            <person name="Kapustin Y."/>
            <person name="Meric P."/>
            <person name="Maglott D."/>
            <person name="Birtle Z."/>
            <person name="Marques A.C."/>
            <person name="Graves T."/>
            <person name="Zhou S."/>
            <person name="Teague B."/>
            <person name="Potamousis K."/>
            <person name="Churas C."/>
            <person name="Place M."/>
            <person name="Herschleb J."/>
            <person name="Runnheim R."/>
            <person name="Forrest D."/>
            <person name="Amos-Landgraf J."/>
            <person name="Schwartz D.C."/>
            <person name="Cheng Z."/>
            <person name="Lindblad-Toh K."/>
            <person name="Eichler E.E."/>
            <person name="Ponting C.P."/>
        </authorList>
    </citation>
    <scope>NUCLEOTIDE SEQUENCE [LARGE SCALE GENOMIC DNA]</scope>
    <source>
        <strain evidence="2 4">C57BL/6J</strain>
    </source>
</reference>
<keyword evidence="5 6" id="KW-1267">Proteomics identification</keyword>
<evidence type="ECO:0000313" key="2">
    <source>
        <dbReference type="Ensembl" id="ENSMUSP00000145626.2"/>
    </source>
</evidence>
<dbReference type="Bgee" id="ENSMUSG00000042759">
    <property type="expression patterns" value="Expressed in granulocyte and 77 other cell types or tissues"/>
</dbReference>
<name>A0A0U1RNM5_MOUSE</name>
<dbReference type="ExpressionAtlas" id="A0A0U1RNM5">
    <property type="expression patterns" value="baseline and differential"/>
</dbReference>
<reference evidence="2" key="4">
    <citation type="submission" date="2025-09" db="UniProtKB">
        <authorList>
            <consortium name="Ensembl"/>
        </authorList>
    </citation>
    <scope>IDENTIFICATION</scope>
    <source>
        <strain evidence="2">C57BL/6J</strain>
    </source>
</reference>
<dbReference type="PANTHER" id="PTHR15964">
    <property type="entry name" value="APOLIPOPROTEIN B48 RECEPTOR"/>
    <property type="match status" value="1"/>
</dbReference>
<evidence type="ECO:0007829" key="6">
    <source>
        <dbReference type="ProteomicsDB" id="A0A0U1RNM5"/>
    </source>
</evidence>
<feature type="compositionally biased region" description="Basic and acidic residues" evidence="1">
    <location>
        <begin position="49"/>
        <end position="59"/>
    </location>
</feature>
<dbReference type="GeneTree" id="ENSGT00530000065031"/>
<reference evidence="2" key="3">
    <citation type="submission" date="2025-08" db="UniProtKB">
        <authorList>
            <consortium name="Ensembl"/>
        </authorList>
    </citation>
    <scope>IDENTIFICATION</scope>
    <source>
        <strain evidence="2">C57BL/6J</strain>
    </source>
</reference>
<sequence length="59" mass="6582">MDFLRLRLPGLHQALRGALDSFSAFVSYLVGDTVPTVERQTQAAEELGEAPRQREQRGP</sequence>